<name>A0A1I4ZZX8_9GAMM</name>
<evidence type="ECO:0000256" key="3">
    <source>
        <dbReference type="ARBA" id="ARBA00022656"/>
    </source>
</evidence>
<keyword evidence="5" id="KW-0843">Virulence</keyword>
<dbReference type="Pfam" id="PF06128">
    <property type="entry name" value="Shigella_OspC"/>
    <property type="match status" value="1"/>
</dbReference>
<evidence type="ECO:0000256" key="8">
    <source>
        <dbReference type="ARBA" id="ARBA00029451"/>
    </source>
</evidence>
<organism evidence="10 11">
    <name type="scientific">Izhakiella capsodis</name>
    <dbReference type="NCBI Taxonomy" id="1367852"/>
    <lineage>
        <taxon>Bacteria</taxon>
        <taxon>Pseudomonadati</taxon>
        <taxon>Pseudomonadota</taxon>
        <taxon>Gammaproteobacteria</taxon>
        <taxon>Enterobacterales</taxon>
        <taxon>Erwiniaceae</taxon>
        <taxon>Izhakiella</taxon>
    </lineage>
</organism>
<dbReference type="GO" id="GO:0090729">
    <property type="term" value="F:toxin activity"/>
    <property type="evidence" value="ECO:0007669"/>
    <property type="project" value="UniProtKB-KW"/>
</dbReference>
<evidence type="ECO:0000256" key="4">
    <source>
        <dbReference type="ARBA" id="ARBA00022737"/>
    </source>
</evidence>
<keyword evidence="6" id="KW-0040">ANK repeat</keyword>
<evidence type="ECO:0000256" key="9">
    <source>
        <dbReference type="ARBA" id="ARBA00047641"/>
    </source>
</evidence>
<evidence type="ECO:0000256" key="7">
    <source>
        <dbReference type="ARBA" id="ARBA00023239"/>
    </source>
</evidence>
<keyword evidence="2" id="KW-0964">Secreted</keyword>
<dbReference type="InterPro" id="IPR010366">
    <property type="entry name" value="OspC1-4"/>
</dbReference>
<accession>A0A1I4ZZX8</accession>
<evidence type="ECO:0000256" key="6">
    <source>
        <dbReference type="ARBA" id="ARBA00023043"/>
    </source>
</evidence>
<evidence type="ECO:0000256" key="1">
    <source>
        <dbReference type="ARBA" id="ARBA00004613"/>
    </source>
</evidence>
<dbReference type="EMBL" id="FOVC01000010">
    <property type="protein sequence ID" value="SFN55794.1"/>
    <property type="molecule type" value="Genomic_DNA"/>
</dbReference>
<comment type="catalytic activity">
    <reaction evidence="9">
        <text>L-arginyl-[protein] + NAD(+) = ADP-riboxanated L-argininyl-[protein] + nicotinamide + NH4(+) + H(+)</text>
        <dbReference type="Rhea" id="RHEA:69500"/>
        <dbReference type="Rhea" id="RHEA-COMP:10532"/>
        <dbReference type="Rhea" id="RHEA-COMP:17719"/>
        <dbReference type="ChEBI" id="CHEBI:15378"/>
        <dbReference type="ChEBI" id="CHEBI:17154"/>
        <dbReference type="ChEBI" id="CHEBI:28938"/>
        <dbReference type="ChEBI" id="CHEBI:29965"/>
        <dbReference type="ChEBI" id="CHEBI:57540"/>
        <dbReference type="ChEBI" id="CHEBI:184300"/>
    </reaction>
    <physiologicalReaction direction="left-to-right" evidence="9">
        <dbReference type="Rhea" id="RHEA:69501"/>
    </physiologicalReaction>
</comment>
<keyword evidence="3" id="KW-0800">Toxin</keyword>
<protein>
    <submittedName>
        <fullName evidence="10">OspC protein</fullName>
    </submittedName>
</protein>
<keyword evidence="11" id="KW-1185">Reference proteome</keyword>
<keyword evidence="4" id="KW-0677">Repeat</keyword>
<proteinExistence type="inferred from homology"/>
<keyword evidence="7" id="KW-0456">Lyase</keyword>
<dbReference type="AlphaFoldDB" id="A0A1I4ZZX8"/>
<gene>
    <name evidence="10" type="ORF">SAMN05216516_11082</name>
</gene>
<dbReference type="GO" id="GO:0005576">
    <property type="term" value="C:extracellular region"/>
    <property type="evidence" value="ECO:0007669"/>
    <property type="project" value="UniProtKB-SubCell"/>
</dbReference>
<dbReference type="GO" id="GO:0140740">
    <property type="term" value="F:ADP-riboxanase activity"/>
    <property type="evidence" value="ECO:0007669"/>
    <property type="project" value="UniProtKB-ARBA"/>
</dbReference>
<evidence type="ECO:0000313" key="10">
    <source>
        <dbReference type="EMBL" id="SFN55794.1"/>
    </source>
</evidence>
<evidence type="ECO:0000256" key="5">
    <source>
        <dbReference type="ARBA" id="ARBA00023026"/>
    </source>
</evidence>
<dbReference type="Proteomes" id="UP000242222">
    <property type="component" value="Unassembled WGS sequence"/>
</dbReference>
<evidence type="ECO:0000313" key="11">
    <source>
        <dbReference type="Proteomes" id="UP000242222"/>
    </source>
</evidence>
<comment type="subcellular location">
    <subcellularLocation>
        <location evidence="1">Secreted</location>
    </subcellularLocation>
</comment>
<evidence type="ECO:0000256" key="2">
    <source>
        <dbReference type="ARBA" id="ARBA00022525"/>
    </source>
</evidence>
<reference evidence="11" key="1">
    <citation type="submission" date="2016-10" db="EMBL/GenBank/DDBJ databases">
        <authorList>
            <person name="Varghese N."/>
            <person name="Submissions S."/>
        </authorList>
    </citation>
    <scope>NUCLEOTIDE SEQUENCE [LARGE SCALE GENOMIC DNA]</scope>
    <source>
        <strain evidence="11">N6PO6</strain>
    </source>
</reference>
<comment type="similarity">
    <text evidence="8">Belongs to the OspC family.</text>
</comment>
<sequence length="77" mass="8819">MSTSYEDIEYSLSDHSADEKILKDFLERGLVEPNHAFRSVNSGDTMLDNAIKYNKKEMIGILLEYGAVRGKEINNHR</sequence>